<feature type="transmembrane region" description="Helical" evidence="1">
    <location>
        <begin position="70"/>
        <end position="91"/>
    </location>
</feature>
<dbReference type="EMBL" id="ASPP01005050">
    <property type="protein sequence ID" value="ETO31251.1"/>
    <property type="molecule type" value="Genomic_DNA"/>
</dbReference>
<feature type="transmembrane region" description="Helical" evidence="1">
    <location>
        <begin position="39"/>
        <end position="58"/>
    </location>
</feature>
<evidence type="ECO:0000313" key="2">
    <source>
        <dbReference type="EMBL" id="ETO31251.1"/>
    </source>
</evidence>
<accession>X6NZ54</accession>
<sequence>MLYVTNEAVGQQKNENGDAFNFLPHFSELKWETLSTMRALSAGAVLIVVFILIAFNYILGKKSRHITYAINRWILSHLCFCLFSALVFACWTWTTNTTVAFEWVVVVLFVSNFFIFVSLLSMIMLKKGSADVFFDKLNCTIKTVFFFFPFYVTFIASSYTKKKKKGRQKKKSDEIYELPLLERFSNDQYSFLFGIITVPFAIVCAFGWVYRQEDFHSGSITFYVFGSVILPFGLWALYIIALSKFVIVIFAYAISLIIWLNVQNGVNWVLIVFWSQMFYLLVPLLSLFALGEKKRLVRIMTTTKNKFDNFFFNLLQKKKTPKF</sequence>
<keyword evidence="1" id="KW-0472">Membrane</keyword>
<evidence type="ECO:0000256" key="1">
    <source>
        <dbReference type="SAM" id="Phobius"/>
    </source>
</evidence>
<name>X6NZ54_RETFI</name>
<keyword evidence="3" id="KW-1185">Reference proteome</keyword>
<feature type="transmembrane region" description="Helical" evidence="1">
    <location>
        <begin position="220"/>
        <end position="238"/>
    </location>
</feature>
<feature type="transmembrane region" description="Helical" evidence="1">
    <location>
        <begin position="143"/>
        <end position="160"/>
    </location>
</feature>
<feature type="transmembrane region" description="Helical" evidence="1">
    <location>
        <begin position="245"/>
        <end position="262"/>
    </location>
</feature>
<organism evidence="2 3">
    <name type="scientific">Reticulomyxa filosa</name>
    <dbReference type="NCBI Taxonomy" id="46433"/>
    <lineage>
        <taxon>Eukaryota</taxon>
        <taxon>Sar</taxon>
        <taxon>Rhizaria</taxon>
        <taxon>Retaria</taxon>
        <taxon>Foraminifera</taxon>
        <taxon>Monothalamids</taxon>
        <taxon>Reticulomyxidae</taxon>
        <taxon>Reticulomyxa</taxon>
    </lineage>
</organism>
<proteinExistence type="predicted"/>
<feature type="transmembrane region" description="Helical" evidence="1">
    <location>
        <begin position="103"/>
        <end position="123"/>
    </location>
</feature>
<keyword evidence="1" id="KW-1133">Transmembrane helix</keyword>
<reference evidence="2 3" key="1">
    <citation type="journal article" date="2013" name="Curr. Biol.">
        <title>The Genome of the Foraminiferan Reticulomyxa filosa.</title>
        <authorList>
            <person name="Glockner G."/>
            <person name="Hulsmann N."/>
            <person name="Schleicher M."/>
            <person name="Noegel A.A."/>
            <person name="Eichinger L."/>
            <person name="Gallinger C."/>
            <person name="Pawlowski J."/>
            <person name="Sierra R."/>
            <person name="Euteneuer U."/>
            <person name="Pillet L."/>
            <person name="Moustafa A."/>
            <person name="Platzer M."/>
            <person name="Groth M."/>
            <person name="Szafranski K."/>
            <person name="Schliwa M."/>
        </authorList>
    </citation>
    <scope>NUCLEOTIDE SEQUENCE [LARGE SCALE GENOMIC DNA]</scope>
</reference>
<gene>
    <name evidence="2" type="ORF">RFI_05871</name>
</gene>
<evidence type="ECO:0000313" key="3">
    <source>
        <dbReference type="Proteomes" id="UP000023152"/>
    </source>
</evidence>
<dbReference type="Proteomes" id="UP000023152">
    <property type="component" value="Unassembled WGS sequence"/>
</dbReference>
<feature type="transmembrane region" description="Helical" evidence="1">
    <location>
        <begin position="268"/>
        <end position="290"/>
    </location>
</feature>
<keyword evidence="1" id="KW-0812">Transmembrane</keyword>
<comment type="caution">
    <text evidence="2">The sequence shown here is derived from an EMBL/GenBank/DDBJ whole genome shotgun (WGS) entry which is preliminary data.</text>
</comment>
<feature type="transmembrane region" description="Helical" evidence="1">
    <location>
        <begin position="189"/>
        <end position="208"/>
    </location>
</feature>
<evidence type="ECO:0008006" key="4">
    <source>
        <dbReference type="Google" id="ProtNLM"/>
    </source>
</evidence>
<protein>
    <recommendedName>
        <fullName evidence="4">Transmembrane protein</fullName>
    </recommendedName>
</protein>
<dbReference type="AlphaFoldDB" id="X6NZ54"/>